<name>A0AAU9VUP6_9CNID</name>
<dbReference type="PANTHER" id="PTHR34494:SF1">
    <property type="entry name" value="PROTEIN CBG25024"/>
    <property type="match status" value="1"/>
</dbReference>
<evidence type="ECO:0000313" key="3">
    <source>
        <dbReference type="Proteomes" id="UP001159428"/>
    </source>
</evidence>
<comment type="caution">
    <text evidence="2">The sequence shown here is derived from an EMBL/GenBank/DDBJ whole genome shotgun (WGS) entry which is preliminary data.</text>
</comment>
<proteinExistence type="predicted"/>
<keyword evidence="3" id="KW-1185">Reference proteome</keyword>
<dbReference type="EMBL" id="CALNXJ010000005">
    <property type="protein sequence ID" value="CAH3039892.1"/>
    <property type="molecule type" value="Genomic_DNA"/>
</dbReference>
<accession>A0AAU9VUP6</accession>
<feature type="compositionally biased region" description="Acidic residues" evidence="1">
    <location>
        <begin position="388"/>
        <end position="403"/>
    </location>
</feature>
<sequence>MGNEVSTVGGAIATAATSVAAGVTFGQVDALNNAAVECAKFTGSAASKTVVRHVGETVGSAIATGAVAAASGATFGRVDTLNKTVVKLAKHTAEAAVESGKVVIHTTNEVANGMPVIGHIKGGIHYAIGDRKSGNEAMKKASRSTGVVVGGVLGVSGGPVGMVAGGIAGGAVMDGITTGVESAVEGKYTPAGQIKAWTNVATGKDPQTIIGGVVGGVMSPIMDGVGGYDVGTLFKGGRVTHPHDHHDLAEFEHVEVPIESDSEKSKPASNHSKAERENSEVPGASSAVTGTDRGEDQSHTNGREAEDRSSEVAEGVGRLVGEGREAEGLGSDEKGGVSRRMKHSAGEARETEFEESQTEVEEIKKDSGENEADGEFGEWVYLSATEISEGEDERTEGVSDEGESSGSTGVTGRPLGCSGSSIIHAWKTVLSEGEGEIIHLSKLEDGTLYRGVNKGENPYSADGHEARLGEGVHFTDDLDEAIDFATLRQAAESSNRVNGEVYHFAFKAAEWRDYMKNWTLEQEGTVRTLHSIDEFQVIKTTYGSANHYRFSPHIAEVMEQRDTLVKIRDVSTSSKCSLT</sequence>
<protein>
    <submittedName>
        <fullName evidence="2">Uncharacterized protein</fullName>
    </submittedName>
</protein>
<evidence type="ECO:0000256" key="1">
    <source>
        <dbReference type="SAM" id="MobiDB-lite"/>
    </source>
</evidence>
<feature type="compositionally biased region" description="Basic and acidic residues" evidence="1">
    <location>
        <begin position="292"/>
        <end position="311"/>
    </location>
</feature>
<dbReference type="Proteomes" id="UP001159428">
    <property type="component" value="Unassembled WGS sequence"/>
</dbReference>
<evidence type="ECO:0000313" key="2">
    <source>
        <dbReference type="EMBL" id="CAH3039892.1"/>
    </source>
</evidence>
<feature type="compositionally biased region" description="Basic and acidic residues" evidence="1">
    <location>
        <begin position="258"/>
        <end position="279"/>
    </location>
</feature>
<feature type="compositionally biased region" description="Basic and acidic residues" evidence="1">
    <location>
        <begin position="321"/>
        <end position="336"/>
    </location>
</feature>
<organism evidence="2 3">
    <name type="scientific">Pocillopora meandrina</name>
    <dbReference type="NCBI Taxonomy" id="46732"/>
    <lineage>
        <taxon>Eukaryota</taxon>
        <taxon>Metazoa</taxon>
        <taxon>Cnidaria</taxon>
        <taxon>Anthozoa</taxon>
        <taxon>Hexacorallia</taxon>
        <taxon>Scleractinia</taxon>
        <taxon>Astrocoeniina</taxon>
        <taxon>Pocilloporidae</taxon>
        <taxon>Pocillopora</taxon>
    </lineage>
</organism>
<reference evidence="2 3" key="1">
    <citation type="submission" date="2022-05" db="EMBL/GenBank/DDBJ databases">
        <authorList>
            <consortium name="Genoscope - CEA"/>
            <person name="William W."/>
        </authorList>
    </citation>
    <scope>NUCLEOTIDE SEQUENCE [LARGE SCALE GENOMIC DNA]</scope>
</reference>
<dbReference type="PANTHER" id="PTHR34494">
    <property type="entry name" value="PROTEIN CBG25024"/>
    <property type="match status" value="1"/>
</dbReference>
<feature type="region of interest" description="Disordered" evidence="1">
    <location>
        <begin position="258"/>
        <end position="415"/>
    </location>
</feature>
<gene>
    <name evidence="2" type="ORF">PMEA_00025494</name>
</gene>
<dbReference type="AlphaFoldDB" id="A0AAU9VUP6"/>